<dbReference type="Proteomes" id="UP000015524">
    <property type="component" value="Unassembled WGS sequence"/>
</dbReference>
<name>T0GEH3_9SPHN</name>
<dbReference type="EMBL" id="ATIB01000050">
    <property type="protein sequence ID" value="EQB02156.1"/>
    <property type="molecule type" value="Genomic_DNA"/>
</dbReference>
<proteinExistence type="predicted"/>
<dbReference type="AlphaFoldDB" id="T0GEH3"/>
<accession>T0GEH3</accession>
<organism evidence="1 2">
    <name type="scientific">Sphingobium baderi LL03</name>
    <dbReference type="NCBI Taxonomy" id="1114964"/>
    <lineage>
        <taxon>Bacteria</taxon>
        <taxon>Pseudomonadati</taxon>
        <taxon>Pseudomonadota</taxon>
        <taxon>Alphaproteobacteria</taxon>
        <taxon>Sphingomonadales</taxon>
        <taxon>Sphingomonadaceae</taxon>
        <taxon>Sphingobium</taxon>
    </lineage>
</organism>
<protein>
    <submittedName>
        <fullName evidence="1">Uncharacterized protein</fullName>
    </submittedName>
</protein>
<evidence type="ECO:0000313" key="2">
    <source>
        <dbReference type="Proteomes" id="UP000015524"/>
    </source>
</evidence>
<comment type="caution">
    <text evidence="1">The sequence shown here is derived from an EMBL/GenBank/DDBJ whole genome shotgun (WGS) entry which is preliminary data.</text>
</comment>
<reference evidence="1 2" key="1">
    <citation type="journal article" date="2013" name="Genome Announc.">
        <title>Draft Genome Sequence of a Hexachlorocyclohexane-Degrading Bacterium, Sphingobium baderi Strain LL03T.</title>
        <authorList>
            <person name="Kaur J."/>
            <person name="Verma H."/>
            <person name="Tripathi C."/>
            <person name="Khurana J.P."/>
            <person name="Lal R."/>
        </authorList>
    </citation>
    <scope>NUCLEOTIDE SEQUENCE [LARGE SCALE GENOMIC DNA]</scope>
    <source>
        <strain evidence="1 2">LL03</strain>
    </source>
</reference>
<dbReference type="PATRIC" id="fig|1114964.3.peg.1773"/>
<gene>
    <name evidence="1" type="ORF">L485_09080</name>
</gene>
<sequence length="63" mass="7133">MNELSKVAACLIFRASAREGEPLGWPGSQIGRLFRAFARSACRLFRFSAHHRVEVETRPRMAS</sequence>
<evidence type="ECO:0000313" key="1">
    <source>
        <dbReference type="EMBL" id="EQB02156.1"/>
    </source>
</evidence>
<keyword evidence="2" id="KW-1185">Reference proteome</keyword>